<dbReference type="EMBL" id="FPCG01000003">
    <property type="protein sequence ID" value="SFV21744.1"/>
    <property type="molecule type" value="Genomic_DNA"/>
</dbReference>
<dbReference type="Pfam" id="PF04020">
    <property type="entry name" value="Phage_holin_4_2"/>
    <property type="match status" value="1"/>
</dbReference>
<protein>
    <submittedName>
        <fullName evidence="2">Putative membrane protein</fullName>
    </submittedName>
</protein>
<evidence type="ECO:0000256" key="1">
    <source>
        <dbReference type="SAM" id="Phobius"/>
    </source>
</evidence>
<keyword evidence="3" id="KW-1185">Reference proteome</keyword>
<keyword evidence="1" id="KW-0812">Transmembrane</keyword>
<feature type="transmembrane region" description="Helical" evidence="1">
    <location>
        <begin position="44"/>
        <end position="61"/>
    </location>
</feature>
<evidence type="ECO:0000313" key="2">
    <source>
        <dbReference type="EMBL" id="SFV21744.1"/>
    </source>
</evidence>
<feature type="transmembrane region" description="Helical" evidence="1">
    <location>
        <begin position="108"/>
        <end position="130"/>
    </location>
</feature>
<sequence length="139" mass="14435">MIGLLIRVIINAAALWVATLLLPGMEVSSASAAAATGNADVGQILAFLAIGLVFGAVNAVVKPIISLLSLPLTCLTLGLFTIIINAIMLMLTVWLTSFLPVSLTIDSFFWTAVLAAIIVSLVSMLANGLVGTVRKPSTR</sequence>
<proteinExistence type="predicted"/>
<keyword evidence="1" id="KW-1133">Transmembrane helix</keyword>
<dbReference type="Proteomes" id="UP000198881">
    <property type="component" value="Unassembled WGS sequence"/>
</dbReference>
<dbReference type="RefSeq" id="WP_091695478.1">
    <property type="nucleotide sequence ID" value="NZ_CAMIGK010000083.1"/>
</dbReference>
<evidence type="ECO:0000313" key="3">
    <source>
        <dbReference type="Proteomes" id="UP000198881"/>
    </source>
</evidence>
<organism evidence="2 3">
    <name type="scientific">Micrococcus terreus</name>
    <dbReference type="NCBI Taxonomy" id="574650"/>
    <lineage>
        <taxon>Bacteria</taxon>
        <taxon>Bacillati</taxon>
        <taxon>Actinomycetota</taxon>
        <taxon>Actinomycetes</taxon>
        <taxon>Micrococcales</taxon>
        <taxon>Micrococcaceae</taxon>
        <taxon>Micrococcus</taxon>
    </lineage>
</organism>
<dbReference type="AlphaFoldDB" id="A0A1I7MIJ7"/>
<dbReference type="InterPro" id="IPR007165">
    <property type="entry name" value="Phage_holin_4_2"/>
</dbReference>
<accession>A0A1I7MIJ7</accession>
<dbReference type="STRING" id="574650.SAMN04487966_10318"/>
<keyword evidence="1" id="KW-0472">Membrane</keyword>
<gene>
    <name evidence="2" type="ORF">SAMN04487966_10318</name>
</gene>
<feature type="transmembrane region" description="Helical" evidence="1">
    <location>
        <begin position="73"/>
        <end position="96"/>
    </location>
</feature>
<name>A0A1I7MIJ7_9MICC</name>
<dbReference type="PANTHER" id="PTHR37309:SF1">
    <property type="entry name" value="SLR0284 PROTEIN"/>
    <property type="match status" value="1"/>
</dbReference>
<dbReference type="PANTHER" id="PTHR37309">
    <property type="entry name" value="SLR0284 PROTEIN"/>
    <property type="match status" value="1"/>
</dbReference>
<dbReference type="OrthoDB" id="9810847at2"/>
<reference evidence="2 3" key="1">
    <citation type="submission" date="2016-10" db="EMBL/GenBank/DDBJ databases">
        <authorList>
            <person name="de Groot N.N."/>
        </authorList>
    </citation>
    <scope>NUCLEOTIDE SEQUENCE [LARGE SCALE GENOMIC DNA]</scope>
    <source>
        <strain evidence="2 3">CGMCC 1.7054</strain>
    </source>
</reference>